<evidence type="ECO:0000259" key="6">
    <source>
        <dbReference type="Pfam" id="PF01628"/>
    </source>
</evidence>
<dbReference type="InterPro" id="IPR036388">
    <property type="entry name" value="WH-like_DNA-bd_sf"/>
</dbReference>
<dbReference type="PANTHER" id="PTHR34824">
    <property type="entry name" value="HEAT-INDUCIBLE TRANSCRIPTION REPRESSOR HRCA"/>
    <property type="match status" value="1"/>
</dbReference>
<dbReference type="HAMAP" id="MF_00081">
    <property type="entry name" value="HrcA"/>
    <property type="match status" value="1"/>
</dbReference>
<dbReference type="OrthoDB" id="9783139at2"/>
<protein>
    <recommendedName>
        <fullName evidence="5">Heat-inducible transcription repressor HrcA</fullName>
    </recommendedName>
</protein>
<evidence type="ECO:0000256" key="4">
    <source>
        <dbReference type="ARBA" id="ARBA00023163"/>
    </source>
</evidence>
<evidence type="ECO:0000313" key="9">
    <source>
        <dbReference type="Proteomes" id="UP000184128"/>
    </source>
</evidence>
<dbReference type="STRING" id="1121025.SAMN02745249_00441"/>
<dbReference type="InterPro" id="IPR029016">
    <property type="entry name" value="GAF-like_dom_sf"/>
</dbReference>
<accession>A0A1M4THY8</accession>
<gene>
    <name evidence="5" type="primary">hrcA</name>
    <name evidence="8" type="ORF">SAMN02745249_00441</name>
</gene>
<dbReference type="Proteomes" id="UP000184128">
    <property type="component" value="Unassembled WGS sequence"/>
</dbReference>
<dbReference type="GO" id="GO:0003677">
    <property type="term" value="F:DNA binding"/>
    <property type="evidence" value="ECO:0007669"/>
    <property type="project" value="InterPro"/>
</dbReference>
<dbReference type="PIRSF" id="PIRSF005485">
    <property type="entry name" value="HrcA"/>
    <property type="match status" value="1"/>
</dbReference>
<dbReference type="InterPro" id="IPR036390">
    <property type="entry name" value="WH_DNA-bd_sf"/>
</dbReference>
<dbReference type="Pfam" id="PF01628">
    <property type="entry name" value="HrcA"/>
    <property type="match status" value="1"/>
</dbReference>
<keyword evidence="1 5" id="KW-0678">Repressor</keyword>
<dbReference type="SUPFAM" id="SSF55781">
    <property type="entry name" value="GAF domain-like"/>
    <property type="match status" value="1"/>
</dbReference>
<keyword evidence="9" id="KW-1185">Reference proteome</keyword>
<dbReference type="EMBL" id="FQUF01000005">
    <property type="protein sequence ID" value="SHE44080.1"/>
    <property type="molecule type" value="Genomic_DNA"/>
</dbReference>
<dbReference type="RefSeq" id="WP_073295643.1">
    <property type="nucleotide sequence ID" value="NZ_FQUF01000005.1"/>
</dbReference>
<dbReference type="Gene3D" id="3.30.450.40">
    <property type="match status" value="1"/>
</dbReference>
<dbReference type="Pfam" id="PF03444">
    <property type="entry name" value="WHD_HrcA"/>
    <property type="match status" value="1"/>
</dbReference>
<evidence type="ECO:0000256" key="3">
    <source>
        <dbReference type="ARBA" id="ARBA00023016"/>
    </source>
</evidence>
<dbReference type="InterPro" id="IPR005104">
    <property type="entry name" value="WHTH_HrcA_DNA-bd"/>
</dbReference>
<dbReference type="SUPFAM" id="SSF46785">
    <property type="entry name" value="Winged helix' DNA-binding domain"/>
    <property type="match status" value="1"/>
</dbReference>
<evidence type="ECO:0000256" key="2">
    <source>
        <dbReference type="ARBA" id="ARBA00023015"/>
    </source>
</evidence>
<name>A0A1M4THY8_9LACT</name>
<keyword evidence="3 5" id="KW-0346">Stress response</keyword>
<keyword evidence="2 5" id="KW-0805">Transcription regulation</keyword>
<sequence>MLTERQLLILNKIIERFTKDGQPVSSKTLVEDGSINVSSATIRNEMSTLEELDYIEKVHSSSGRVPSVKGYRFYVDHLMRPKHVDTHKRGKIKNYMNSQIFEISDVFYQSAELLSELTSYTAIVLGPQSKSKILTGFRIVPLNYQQMMLIMQLDNFEVQNMIFKIPSGLHVENFKQVTDFMNNNLVGESLNTVYYALQTDLPNLFEKYLTMNWNIIEMLERTLLHFEDEQMFVSGKMNILDFTEDMNIRQVKDLYSILDNEGSLFTLFNQLYDRQGTYNIRIGDEFEDRLFESFSLMSVPYQDDYFGGGFIAVLGPTNMSYDSTLGVIQVLKEEILGKLEDFYLE</sequence>
<dbReference type="InterPro" id="IPR002571">
    <property type="entry name" value="HrcA"/>
</dbReference>
<comment type="function">
    <text evidence="5">Negative regulator of class I heat shock genes (grpE-dnaK-dnaJ and groELS operons). Prevents heat-shock induction of these operons.</text>
</comment>
<keyword evidence="4 5" id="KW-0804">Transcription</keyword>
<comment type="similarity">
    <text evidence="5">Belongs to the HrcA family.</text>
</comment>
<organism evidence="8 9">
    <name type="scientific">Atopostipes suicloacalis DSM 15692</name>
    <dbReference type="NCBI Taxonomy" id="1121025"/>
    <lineage>
        <taxon>Bacteria</taxon>
        <taxon>Bacillati</taxon>
        <taxon>Bacillota</taxon>
        <taxon>Bacilli</taxon>
        <taxon>Lactobacillales</taxon>
        <taxon>Carnobacteriaceae</taxon>
        <taxon>Atopostipes</taxon>
    </lineage>
</organism>
<evidence type="ECO:0000256" key="1">
    <source>
        <dbReference type="ARBA" id="ARBA00022491"/>
    </source>
</evidence>
<dbReference type="AlphaFoldDB" id="A0A1M4THY8"/>
<evidence type="ECO:0000259" key="7">
    <source>
        <dbReference type="Pfam" id="PF03444"/>
    </source>
</evidence>
<reference evidence="8 9" key="1">
    <citation type="submission" date="2016-11" db="EMBL/GenBank/DDBJ databases">
        <authorList>
            <person name="Jaros S."/>
            <person name="Januszkiewicz K."/>
            <person name="Wedrychowicz H."/>
        </authorList>
    </citation>
    <scope>NUCLEOTIDE SEQUENCE [LARGE SCALE GENOMIC DNA]</scope>
    <source>
        <strain evidence="8 9">DSM 15692</strain>
    </source>
</reference>
<dbReference type="Gene3D" id="1.10.10.10">
    <property type="entry name" value="Winged helix-like DNA-binding domain superfamily/Winged helix DNA-binding domain"/>
    <property type="match status" value="1"/>
</dbReference>
<dbReference type="Gene3D" id="3.30.390.60">
    <property type="entry name" value="Heat-inducible transcription repressor hrca homolog, domain 3"/>
    <property type="match status" value="1"/>
</dbReference>
<dbReference type="GO" id="GO:0045892">
    <property type="term" value="P:negative regulation of DNA-templated transcription"/>
    <property type="evidence" value="ECO:0007669"/>
    <property type="project" value="UniProtKB-UniRule"/>
</dbReference>
<dbReference type="InterPro" id="IPR021153">
    <property type="entry name" value="HrcA_C"/>
</dbReference>
<dbReference type="PANTHER" id="PTHR34824:SF1">
    <property type="entry name" value="HEAT-INDUCIBLE TRANSCRIPTION REPRESSOR HRCA"/>
    <property type="match status" value="1"/>
</dbReference>
<feature type="domain" description="Winged helix-turn-helix transcription repressor HrcA DNA-binding" evidence="7">
    <location>
        <begin position="1"/>
        <end position="72"/>
    </location>
</feature>
<proteinExistence type="inferred from homology"/>
<evidence type="ECO:0000256" key="5">
    <source>
        <dbReference type="HAMAP-Rule" id="MF_00081"/>
    </source>
</evidence>
<feature type="domain" description="Heat-inducible transcription repressor HrcA C-terminal" evidence="6">
    <location>
        <begin position="105"/>
        <end position="324"/>
    </location>
</feature>
<dbReference type="InterPro" id="IPR023120">
    <property type="entry name" value="WHTH_transcript_rep_HrcA_IDD"/>
</dbReference>
<evidence type="ECO:0000313" key="8">
    <source>
        <dbReference type="EMBL" id="SHE44080.1"/>
    </source>
</evidence>
<dbReference type="NCBIfam" id="TIGR00331">
    <property type="entry name" value="hrcA"/>
    <property type="match status" value="1"/>
</dbReference>